<dbReference type="EMBL" id="ABEU02000003">
    <property type="protein sequence ID" value="PNR58055.1"/>
    <property type="molecule type" value="Genomic_DNA"/>
</dbReference>
<evidence type="ECO:0000256" key="3">
    <source>
        <dbReference type="RuleBase" id="RU365026"/>
    </source>
</evidence>
<comment type="function">
    <text evidence="3">Component of the exocyst complex.</text>
</comment>
<dbReference type="EnsemblPlants" id="Pp3c3_27570V3.2">
    <property type="protein sequence ID" value="Pp3c3_27570V3.2"/>
    <property type="gene ID" value="Pp3c3_27570"/>
</dbReference>
<dbReference type="PaxDb" id="3218-PP1S376_59V6.1"/>
<proteinExistence type="inferred from homology"/>
<evidence type="ECO:0000259" key="5">
    <source>
        <dbReference type="Pfam" id="PF03081"/>
    </source>
</evidence>
<dbReference type="AlphaFoldDB" id="A0A2K1KW87"/>
<dbReference type="GO" id="GO:0006887">
    <property type="term" value="P:exocytosis"/>
    <property type="evidence" value="ECO:0000318"/>
    <property type="project" value="GO_Central"/>
</dbReference>
<feature type="domain" description="Exocyst complex subunit Exo70 C-terminal" evidence="5">
    <location>
        <begin position="296"/>
        <end position="667"/>
    </location>
</feature>
<protein>
    <recommendedName>
        <fullName evidence="3">Exocyst subunit Exo70 family protein</fullName>
    </recommendedName>
</protein>
<dbReference type="Pfam" id="PF03081">
    <property type="entry name" value="Exo70_C"/>
    <property type="match status" value="1"/>
</dbReference>
<evidence type="ECO:0000256" key="1">
    <source>
        <dbReference type="ARBA" id="ARBA00006756"/>
    </source>
</evidence>
<comment type="similarity">
    <text evidence="1 3">Belongs to the EXO70 family.</text>
</comment>
<organism evidence="6">
    <name type="scientific">Physcomitrium patens</name>
    <name type="common">Spreading-leaved earth moss</name>
    <name type="synonym">Physcomitrella patens</name>
    <dbReference type="NCBI Taxonomy" id="3218"/>
    <lineage>
        <taxon>Eukaryota</taxon>
        <taxon>Viridiplantae</taxon>
        <taxon>Streptophyta</taxon>
        <taxon>Embryophyta</taxon>
        <taxon>Bryophyta</taxon>
        <taxon>Bryophytina</taxon>
        <taxon>Bryopsida</taxon>
        <taxon>Funariidae</taxon>
        <taxon>Funariales</taxon>
        <taxon>Funariaceae</taxon>
        <taxon>Physcomitrium</taxon>
    </lineage>
</organism>
<dbReference type="Gramene" id="Pp3c3_27570V3.2">
    <property type="protein sequence ID" value="Pp3c3_27570V3.2"/>
    <property type="gene ID" value="Pp3c3_27570"/>
</dbReference>
<feature type="region of interest" description="Disordered" evidence="4">
    <location>
        <begin position="197"/>
        <end position="223"/>
    </location>
</feature>
<dbReference type="RefSeq" id="XP_024369597.1">
    <property type="nucleotide sequence ID" value="XM_024513829.2"/>
</dbReference>
<dbReference type="FunFam" id="1.20.1280.170:FF:000003">
    <property type="entry name" value="Exocyst subunit Exo70 family protein"/>
    <property type="match status" value="1"/>
</dbReference>
<dbReference type="STRING" id="3218.A0A2K1KW87"/>
<dbReference type="OrthoDB" id="1922221at2759"/>
<keyword evidence="3" id="KW-0268">Exocytosis</keyword>
<evidence type="ECO:0000313" key="6">
    <source>
        <dbReference type="EMBL" id="PNR58055.1"/>
    </source>
</evidence>
<dbReference type="GO" id="GO:0000145">
    <property type="term" value="C:exocyst"/>
    <property type="evidence" value="ECO:0000318"/>
    <property type="project" value="GO_Central"/>
</dbReference>
<evidence type="ECO:0000256" key="4">
    <source>
        <dbReference type="SAM" id="MobiDB-lite"/>
    </source>
</evidence>
<dbReference type="SUPFAM" id="SSF74788">
    <property type="entry name" value="Cullin repeat-like"/>
    <property type="match status" value="1"/>
</dbReference>
<accession>A0A2K1KW87</accession>
<dbReference type="PANTHER" id="PTHR12542">
    <property type="entry name" value="EXOCYST COMPLEX PROTEIN EXO70"/>
    <property type="match status" value="1"/>
</dbReference>
<feature type="compositionally biased region" description="Acidic residues" evidence="4">
    <location>
        <begin position="201"/>
        <end position="210"/>
    </location>
</feature>
<reference evidence="7" key="3">
    <citation type="submission" date="2020-12" db="UniProtKB">
        <authorList>
            <consortium name="EnsemblPlants"/>
        </authorList>
    </citation>
    <scope>IDENTIFICATION</scope>
</reference>
<keyword evidence="2 3" id="KW-0813">Transport</keyword>
<feature type="region of interest" description="Disordered" evidence="4">
    <location>
        <begin position="49"/>
        <end position="85"/>
    </location>
</feature>
<evidence type="ECO:0000313" key="8">
    <source>
        <dbReference type="Proteomes" id="UP000006727"/>
    </source>
</evidence>
<dbReference type="Gramene" id="Pp3c3_27570V3.1">
    <property type="protein sequence ID" value="Pp3c3_27570V3.1"/>
    <property type="gene ID" value="Pp3c3_27570"/>
</dbReference>
<name>A0A2K1KW87_PHYPA</name>
<dbReference type="EnsemblPlants" id="Pp3c3_27570V3.1">
    <property type="protein sequence ID" value="Pp3c3_27570V3.1"/>
    <property type="gene ID" value="Pp3c3_27570"/>
</dbReference>
<dbReference type="GO" id="GO:0015031">
    <property type="term" value="P:protein transport"/>
    <property type="evidence" value="ECO:0007669"/>
    <property type="project" value="UniProtKB-KW"/>
</dbReference>
<reference evidence="6 8" key="2">
    <citation type="journal article" date="2018" name="Plant J.">
        <title>The Physcomitrella patens chromosome-scale assembly reveals moss genome structure and evolution.</title>
        <authorList>
            <person name="Lang D."/>
            <person name="Ullrich K.K."/>
            <person name="Murat F."/>
            <person name="Fuchs J."/>
            <person name="Jenkins J."/>
            <person name="Haas F.B."/>
            <person name="Piednoel M."/>
            <person name="Gundlach H."/>
            <person name="Van Bel M."/>
            <person name="Meyberg R."/>
            <person name="Vives C."/>
            <person name="Morata J."/>
            <person name="Symeonidi A."/>
            <person name="Hiss M."/>
            <person name="Muchero W."/>
            <person name="Kamisugi Y."/>
            <person name="Saleh O."/>
            <person name="Blanc G."/>
            <person name="Decker E.L."/>
            <person name="van Gessel N."/>
            <person name="Grimwood J."/>
            <person name="Hayes R.D."/>
            <person name="Graham S.W."/>
            <person name="Gunter L.E."/>
            <person name="McDaniel S.F."/>
            <person name="Hoernstein S.N.W."/>
            <person name="Larsson A."/>
            <person name="Li F.W."/>
            <person name="Perroud P.F."/>
            <person name="Phillips J."/>
            <person name="Ranjan P."/>
            <person name="Rokshar D.S."/>
            <person name="Rothfels C.J."/>
            <person name="Schneider L."/>
            <person name="Shu S."/>
            <person name="Stevenson D.W."/>
            <person name="Thummler F."/>
            <person name="Tillich M."/>
            <person name="Villarreal Aguilar J.C."/>
            <person name="Widiez T."/>
            <person name="Wong G.K."/>
            <person name="Wymore A."/>
            <person name="Zhang Y."/>
            <person name="Zimmer A.D."/>
            <person name="Quatrano R.S."/>
            <person name="Mayer K.F.X."/>
            <person name="Goodstein D."/>
            <person name="Casacuberta J.M."/>
            <person name="Vandepoele K."/>
            <person name="Reski R."/>
            <person name="Cuming A.C."/>
            <person name="Tuskan G.A."/>
            <person name="Maumus F."/>
            <person name="Salse J."/>
            <person name="Schmutz J."/>
            <person name="Rensing S.A."/>
        </authorList>
    </citation>
    <scope>NUCLEOTIDE SEQUENCE [LARGE SCALE GENOMIC DNA]</scope>
    <source>
        <strain evidence="7 8">cv. Gransden 2004</strain>
    </source>
</reference>
<dbReference type="PANTHER" id="PTHR12542:SF96">
    <property type="entry name" value="EXOCYST COMPLEX COMPONENT EXO70B1"/>
    <property type="match status" value="1"/>
</dbReference>
<dbReference type="Proteomes" id="UP000006727">
    <property type="component" value="Chromosome 3"/>
</dbReference>
<reference evidence="6 8" key="1">
    <citation type="journal article" date="2008" name="Science">
        <title>The Physcomitrella genome reveals evolutionary insights into the conquest of land by plants.</title>
        <authorList>
            <person name="Rensing S."/>
            <person name="Lang D."/>
            <person name="Zimmer A."/>
            <person name="Terry A."/>
            <person name="Salamov A."/>
            <person name="Shapiro H."/>
            <person name="Nishiyama T."/>
            <person name="Perroud P.-F."/>
            <person name="Lindquist E."/>
            <person name="Kamisugi Y."/>
            <person name="Tanahashi T."/>
            <person name="Sakakibara K."/>
            <person name="Fujita T."/>
            <person name="Oishi K."/>
            <person name="Shin-I T."/>
            <person name="Kuroki Y."/>
            <person name="Toyoda A."/>
            <person name="Suzuki Y."/>
            <person name="Hashimoto A."/>
            <person name="Yamaguchi K."/>
            <person name="Sugano A."/>
            <person name="Kohara Y."/>
            <person name="Fujiyama A."/>
            <person name="Anterola A."/>
            <person name="Aoki S."/>
            <person name="Ashton N."/>
            <person name="Barbazuk W.B."/>
            <person name="Barker E."/>
            <person name="Bennetzen J."/>
            <person name="Bezanilla M."/>
            <person name="Blankenship R."/>
            <person name="Cho S.H."/>
            <person name="Dutcher S."/>
            <person name="Estelle M."/>
            <person name="Fawcett J.A."/>
            <person name="Gundlach H."/>
            <person name="Hanada K."/>
            <person name="Heyl A."/>
            <person name="Hicks K.A."/>
            <person name="Hugh J."/>
            <person name="Lohr M."/>
            <person name="Mayer K."/>
            <person name="Melkozernov A."/>
            <person name="Murata T."/>
            <person name="Nelson D."/>
            <person name="Pils B."/>
            <person name="Prigge M."/>
            <person name="Reiss B."/>
            <person name="Renner T."/>
            <person name="Rombauts S."/>
            <person name="Rushton P."/>
            <person name="Sanderfoot A."/>
            <person name="Schween G."/>
            <person name="Shiu S.-H."/>
            <person name="Stueber K."/>
            <person name="Theodoulou F.L."/>
            <person name="Tu H."/>
            <person name="Van de Peer Y."/>
            <person name="Verrier P.J."/>
            <person name="Waters E."/>
            <person name="Wood A."/>
            <person name="Yang L."/>
            <person name="Cove D."/>
            <person name="Cuming A."/>
            <person name="Hasebe M."/>
            <person name="Lucas S."/>
            <person name="Mishler D.B."/>
            <person name="Reski R."/>
            <person name="Grigoriev I."/>
            <person name="Quatrano R.S."/>
            <person name="Boore J.L."/>
        </authorList>
    </citation>
    <scope>NUCLEOTIDE SEQUENCE [LARGE SCALE GENOMIC DNA]</scope>
    <source>
        <strain evidence="7 8">cv. Gransden 2004</strain>
    </source>
</reference>
<sequence>MAVLDGEARVLLTAQHIIKALGTSDAMTDDMISVLTKFDHRFRDMNDKNLDRRSDASTSGKSPKGEDSDPDFYDSPQGPRERFRARKGTNSVLDSVWQVINHWDMGHGACEGEGYRWIFESNVKEIQEYLNAVDTVLTELENMKIHNRDPKLLEEAQYLLQLAMERLEEELRHVLEMYTGFVDSDELLGSFSAASLRVPPEEDDDEEEPDIATPRGGQLERSQSRAVALMPDQAAEDVIAIVTRLIAGGFKKECVQVYISSRKVVLENNLLALGVERVSIDEVQKMPWELQEEKIKNWNQAMKIGVTMLFASEKQLCDQVFAPPLNDICFNDFAKSAMMHLLSFGEAIAIGRRSPEKLFKVLDMYETLRELIPELEVIFSGKSGLSVRSEASGILFRLGEAIRGTISEFENAIQRHSSKVPVTGGAVHPLTRYVMNYIKLACEYSDTLKQVYVERDNSEASERSVLSPDKRDDRFSRDECSTLASLIGRLARALQNNLDGKAKMYKDLALTHLFLMNNIHYVVQKVKGSEVRALLGDIWVRRHVGMVRQYAASYQRAAWGKVLACLRDEGLHKDQGNKGVSSVSISRQTLKDRFKNFNNIFDEAHKAQSQWVVVDPGLRDELRIFIADKLLPAYRAFLGRYGHHIETGRHPDKYIKYTVEELEAAIGDFFTGSNGSMGSSLRRRSFSLHSGQ</sequence>
<dbReference type="FunCoup" id="A0A2K1KW87">
    <property type="interactions" value="4100"/>
</dbReference>
<dbReference type="GeneID" id="112279416"/>
<evidence type="ECO:0000313" key="7">
    <source>
        <dbReference type="EnsemblPlants" id="Pp3c3_27570V3.1"/>
    </source>
</evidence>
<dbReference type="InterPro" id="IPR046364">
    <property type="entry name" value="Exo70_C"/>
</dbReference>
<dbReference type="GO" id="GO:0005546">
    <property type="term" value="F:phosphatidylinositol-4,5-bisphosphate binding"/>
    <property type="evidence" value="ECO:0007669"/>
    <property type="project" value="InterPro"/>
</dbReference>
<dbReference type="Pfam" id="PF20669">
    <property type="entry name" value="Exo70_N"/>
    <property type="match status" value="1"/>
</dbReference>
<evidence type="ECO:0000256" key="2">
    <source>
        <dbReference type="ARBA" id="ARBA00022448"/>
    </source>
</evidence>
<dbReference type="InterPro" id="IPR004140">
    <property type="entry name" value="Exo70"/>
</dbReference>
<dbReference type="OMA" id="MVMLQFN"/>
<dbReference type="KEGG" id="ppp:112279416"/>
<gene>
    <name evidence="7" type="primary">LOC112279416</name>
    <name evidence="6" type="ORF">PHYPA_005050</name>
</gene>
<keyword evidence="8" id="KW-1185">Reference proteome</keyword>
<dbReference type="InterPro" id="IPR016159">
    <property type="entry name" value="Cullin_repeat-like_dom_sf"/>
</dbReference>
<dbReference type="Gene3D" id="1.20.1280.170">
    <property type="entry name" value="Exocyst complex component Exo70"/>
    <property type="match status" value="1"/>
</dbReference>
<keyword evidence="3" id="KW-0653">Protein transport</keyword>